<evidence type="ECO:0000313" key="2">
    <source>
        <dbReference type="Proteomes" id="UP000187283"/>
    </source>
</evidence>
<organism evidence="1 2">
    <name type="scientific">Smittium culicis</name>
    <dbReference type="NCBI Taxonomy" id="133412"/>
    <lineage>
        <taxon>Eukaryota</taxon>
        <taxon>Fungi</taxon>
        <taxon>Fungi incertae sedis</taxon>
        <taxon>Zoopagomycota</taxon>
        <taxon>Kickxellomycotina</taxon>
        <taxon>Harpellomycetes</taxon>
        <taxon>Harpellales</taxon>
        <taxon>Legeriomycetaceae</taxon>
        <taxon>Smittium</taxon>
    </lineage>
</organism>
<dbReference type="AlphaFoldDB" id="A0A1R1YHZ3"/>
<keyword evidence="2" id="KW-1185">Reference proteome</keyword>
<comment type="caution">
    <text evidence="1">The sequence shown here is derived from an EMBL/GenBank/DDBJ whole genome shotgun (WGS) entry which is preliminary data.</text>
</comment>
<reference evidence="1 2" key="1">
    <citation type="submission" date="2017-01" db="EMBL/GenBank/DDBJ databases">
        <authorList>
            <person name="Mah S.A."/>
            <person name="Swanson W.J."/>
            <person name="Moy G.W."/>
            <person name="Vacquier V.D."/>
        </authorList>
    </citation>
    <scope>NUCLEOTIDE SEQUENCE [LARGE SCALE GENOMIC DNA]</scope>
    <source>
        <strain evidence="1 2">GSMNP</strain>
    </source>
</reference>
<gene>
    <name evidence="1" type="ORF">AYI70_g71</name>
</gene>
<proteinExistence type="predicted"/>
<sequence length="149" mass="16469">MILCFTKSESFYGNNVTDYNFKRAVTAPSSASCPVTGVSSNPFNYGDYQFMQNAATGICDNNLCNLDFSFGKEQVDVHVRLQTSNCNSKQLNINSMIQSAYALVNNVKRVDPVATGCTNYISWKYVKKSITGQNRIVNPNVATMGTYLV</sequence>
<accession>A0A1R1YHZ3</accession>
<protein>
    <submittedName>
        <fullName evidence="1">Uncharacterized protein</fullName>
    </submittedName>
</protein>
<evidence type="ECO:0000313" key="1">
    <source>
        <dbReference type="EMBL" id="OMJ26542.1"/>
    </source>
</evidence>
<name>A0A1R1YHZ3_9FUNG</name>
<dbReference type="EMBL" id="LSSN01000008">
    <property type="protein sequence ID" value="OMJ26542.1"/>
    <property type="molecule type" value="Genomic_DNA"/>
</dbReference>
<dbReference type="Proteomes" id="UP000187283">
    <property type="component" value="Unassembled WGS sequence"/>
</dbReference>